<dbReference type="Proteomes" id="UP000095645">
    <property type="component" value="Unassembled WGS sequence"/>
</dbReference>
<feature type="transmembrane region" description="Helical" evidence="7">
    <location>
        <begin position="101"/>
        <end position="121"/>
    </location>
</feature>
<name>A0A173X941_9FIRM</name>
<feature type="transmembrane region" description="Helical" evidence="7">
    <location>
        <begin position="288"/>
        <end position="308"/>
    </location>
</feature>
<comment type="similarity">
    <text evidence="7">Belongs to the binding-protein-dependent transport system permease family.</text>
</comment>
<accession>A0A173X941</accession>
<dbReference type="PANTHER" id="PTHR43227">
    <property type="entry name" value="BLL4140 PROTEIN"/>
    <property type="match status" value="1"/>
</dbReference>
<dbReference type="EMBL" id="CYZP01000002">
    <property type="protein sequence ID" value="CUN47397.1"/>
    <property type="molecule type" value="Genomic_DNA"/>
</dbReference>
<evidence type="ECO:0000256" key="6">
    <source>
        <dbReference type="ARBA" id="ARBA00023136"/>
    </source>
</evidence>
<organism evidence="9 10">
    <name type="scientific">Blautia obeum</name>
    <dbReference type="NCBI Taxonomy" id="40520"/>
    <lineage>
        <taxon>Bacteria</taxon>
        <taxon>Bacillati</taxon>
        <taxon>Bacillota</taxon>
        <taxon>Clostridia</taxon>
        <taxon>Lachnospirales</taxon>
        <taxon>Lachnospiraceae</taxon>
        <taxon>Blautia</taxon>
    </lineage>
</organism>
<evidence type="ECO:0000313" key="10">
    <source>
        <dbReference type="Proteomes" id="UP000095645"/>
    </source>
</evidence>
<dbReference type="AlphaFoldDB" id="A0A173X941"/>
<evidence type="ECO:0000313" key="9">
    <source>
        <dbReference type="EMBL" id="CUN47397.1"/>
    </source>
</evidence>
<comment type="subcellular location">
    <subcellularLocation>
        <location evidence="1 7">Cell membrane</location>
        <topology evidence="1 7">Multi-pass membrane protein</topology>
    </subcellularLocation>
</comment>
<keyword evidence="3" id="KW-1003">Cell membrane</keyword>
<dbReference type="GO" id="GO:0055085">
    <property type="term" value="P:transmembrane transport"/>
    <property type="evidence" value="ECO:0007669"/>
    <property type="project" value="InterPro"/>
</dbReference>
<evidence type="ECO:0000256" key="4">
    <source>
        <dbReference type="ARBA" id="ARBA00022692"/>
    </source>
</evidence>
<protein>
    <submittedName>
        <fullName evidence="9">Inner membrane ABC transporter permease protein ycjO</fullName>
    </submittedName>
</protein>
<dbReference type="PROSITE" id="PS50928">
    <property type="entry name" value="ABC_TM1"/>
    <property type="match status" value="1"/>
</dbReference>
<evidence type="ECO:0000256" key="7">
    <source>
        <dbReference type="RuleBase" id="RU363032"/>
    </source>
</evidence>
<feature type="transmembrane region" description="Helical" evidence="7">
    <location>
        <begin position="233"/>
        <end position="252"/>
    </location>
</feature>
<evidence type="ECO:0000256" key="1">
    <source>
        <dbReference type="ARBA" id="ARBA00004651"/>
    </source>
</evidence>
<keyword evidence="5 7" id="KW-1133">Transmembrane helix</keyword>
<keyword evidence="2 7" id="KW-0813">Transport</keyword>
<feature type="transmembrane region" description="Helical" evidence="7">
    <location>
        <begin position="173"/>
        <end position="189"/>
    </location>
</feature>
<gene>
    <name evidence="9" type="primary">ycjO_3</name>
    <name evidence="9" type="ORF">ERS852476_00214</name>
</gene>
<dbReference type="RefSeq" id="WP_081026344.1">
    <property type="nucleotide sequence ID" value="NZ_CYZP01000002.1"/>
</dbReference>
<dbReference type="CDD" id="cd06261">
    <property type="entry name" value="TM_PBP2"/>
    <property type="match status" value="1"/>
</dbReference>
<feature type="domain" description="ABC transmembrane type-1" evidence="8">
    <location>
        <begin position="95"/>
        <end position="304"/>
    </location>
</feature>
<dbReference type="GO" id="GO:0005886">
    <property type="term" value="C:plasma membrane"/>
    <property type="evidence" value="ECO:0007669"/>
    <property type="project" value="UniProtKB-SubCell"/>
</dbReference>
<proteinExistence type="inferred from homology"/>
<feature type="transmembrane region" description="Helical" evidence="7">
    <location>
        <begin position="133"/>
        <end position="153"/>
    </location>
</feature>
<evidence type="ECO:0000259" key="8">
    <source>
        <dbReference type="PROSITE" id="PS50928"/>
    </source>
</evidence>
<reference evidence="9 10" key="1">
    <citation type="submission" date="2015-09" db="EMBL/GenBank/DDBJ databases">
        <authorList>
            <consortium name="Pathogen Informatics"/>
        </authorList>
    </citation>
    <scope>NUCLEOTIDE SEQUENCE [LARGE SCALE GENOMIC DNA]</scope>
    <source>
        <strain evidence="9 10">2789STDY5834861</strain>
    </source>
</reference>
<keyword evidence="4 7" id="KW-0812">Transmembrane</keyword>
<dbReference type="Gene3D" id="1.10.3720.10">
    <property type="entry name" value="MetI-like"/>
    <property type="match status" value="1"/>
</dbReference>
<dbReference type="Pfam" id="PF00528">
    <property type="entry name" value="BPD_transp_1"/>
    <property type="match status" value="1"/>
</dbReference>
<keyword evidence="6 7" id="KW-0472">Membrane</keyword>
<evidence type="ECO:0000256" key="3">
    <source>
        <dbReference type="ARBA" id="ARBA00022475"/>
    </source>
</evidence>
<dbReference type="PANTHER" id="PTHR43227:SF11">
    <property type="entry name" value="BLL4140 PROTEIN"/>
    <property type="match status" value="1"/>
</dbReference>
<dbReference type="InterPro" id="IPR035906">
    <property type="entry name" value="MetI-like_sf"/>
</dbReference>
<evidence type="ECO:0000256" key="5">
    <source>
        <dbReference type="ARBA" id="ARBA00022989"/>
    </source>
</evidence>
<dbReference type="SUPFAM" id="SSF161098">
    <property type="entry name" value="MetI-like"/>
    <property type="match status" value="1"/>
</dbReference>
<sequence>MKINLKEHLSLTEKRNAKSDLLFSRKRNRRRCAAFRNTEKGLAFILPSFAGVCIFWLIPYVDVIRRSFCGAVNGEFVGIENYRTIFANKAFRLAAGNTLRFFGVCVPLLVVLSLIIAVLLAGQKRFTQILKSFFLLPMAVPVASVVLLWRLLFDDQGLWNHLLHMLSVQTTDWMNTGASFYVLVISYIWRNLGYDVVLWMAGLSAIPAALYEAAKVDGAGEWKCFTKITLPNLLPSLFTIVVLSVLNAFKVFREAYLVAGDYPQEKMYLLQHLFNNWYRDLSLDKMSAAAVVTGLVIFLLILGLWKAWGKGGAE</sequence>
<evidence type="ECO:0000256" key="2">
    <source>
        <dbReference type="ARBA" id="ARBA00022448"/>
    </source>
</evidence>
<dbReference type="InterPro" id="IPR000515">
    <property type="entry name" value="MetI-like"/>
</dbReference>
<feature type="transmembrane region" description="Helical" evidence="7">
    <location>
        <begin position="41"/>
        <end position="58"/>
    </location>
</feature>
<dbReference type="InterPro" id="IPR050809">
    <property type="entry name" value="UgpAE/MalFG_permease"/>
</dbReference>
<feature type="transmembrane region" description="Helical" evidence="7">
    <location>
        <begin position="196"/>
        <end position="213"/>
    </location>
</feature>